<dbReference type="PANTHER" id="PTHR43100">
    <property type="entry name" value="GLUTAMATE SYNTHASE [NADPH] SMALL CHAIN"/>
    <property type="match status" value="1"/>
</dbReference>
<keyword evidence="7" id="KW-1185">Reference proteome</keyword>
<dbReference type="InterPro" id="IPR009051">
    <property type="entry name" value="Helical_ferredxn"/>
</dbReference>
<dbReference type="InterPro" id="IPR023753">
    <property type="entry name" value="FAD/NAD-binding_dom"/>
</dbReference>
<evidence type="ECO:0000313" key="7">
    <source>
        <dbReference type="Proteomes" id="UP001157126"/>
    </source>
</evidence>
<dbReference type="Pfam" id="PF14691">
    <property type="entry name" value="Fer4_20"/>
    <property type="match status" value="1"/>
</dbReference>
<organism evidence="6 7">
    <name type="scientific">Mobilicoccus caccae</name>
    <dbReference type="NCBI Taxonomy" id="1859295"/>
    <lineage>
        <taxon>Bacteria</taxon>
        <taxon>Bacillati</taxon>
        <taxon>Actinomycetota</taxon>
        <taxon>Actinomycetes</taxon>
        <taxon>Micrococcales</taxon>
        <taxon>Dermatophilaceae</taxon>
        <taxon>Mobilicoccus</taxon>
    </lineage>
</organism>
<reference evidence="7" key="1">
    <citation type="journal article" date="2019" name="Int. J. Syst. Evol. Microbiol.">
        <title>The Global Catalogue of Microorganisms (GCM) 10K type strain sequencing project: providing services to taxonomists for standard genome sequencing and annotation.</title>
        <authorList>
            <consortium name="The Broad Institute Genomics Platform"/>
            <consortium name="The Broad Institute Genome Sequencing Center for Infectious Disease"/>
            <person name="Wu L."/>
            <person name="Ma J."/>
        </authorList>
    </citation>
    <scope>NUCLEOTIDE SEQUENCE [LARGE SCALE GENOMIC DNA]</scope>
    <source>
        <strain evidence="7">NBRC 113072</strain>
    </source>
</reference>
<comment type="pathway">
    <text evidence="4">Amino-acid biosynthesis.</text>
</comment>
<dbReference type="InterPro" id="IPR028261">
    <property type="entry name" value="DPD_II"/>
</dbReference>
<dbReference type="Proteomes" id="UP001157126">
    <property type="component" value="Unassembled WGS sequence"/>
</dbReference>
<evidence type="ECO:0000256" key="3">
    <source>
        <dbReference type="ARBA" id="ARBA00023164"/>
    </source>
</evidence>
<dbReference type="PANTHER" id="PTHR43100:SF1">
    <property type="entry name" value="GLUTAMATE SYNTHASE [NADPH] SMALL CHAIN"/>
    <property type="match status" value="1"/>
</dbReference>
<feature type="domain" description="4Fe-4S ferredoxin-type" evidence="5">
    <location>
        <begin position="38"/>
        <end position="69"/>
    </location>
</feature>
<keyword evidence="3" id="KW-0314">Glutamate biosynthesis</keyword>
<accession>A0ABQ6INE8</accession>
<sequence>MADPQGFLKHRERGLPARRPVSVRIKDWKEVYEEQEAGQLKEQAGRCMDCGIPFCHSACPLGNLIPEWNTFTWNGRWPEAIERLHATNNFPEFTGRLCPAPCESACVLGINQPAVTIKQVEVSIIEKAFDLGRVEPVIPERLSGRTVAVIGSGPAGLAAAQQLTRAGHTVAVFERADKAGGLLRYGIPEFKMEKSVLDRRLAQMRAEGTRFRTGVEIGKDLTAEDVRRRYDAVVLAVGATVPRDLPVPGRELSGVHQAMDYLPQANRVSLGQEVADQIVATGKDVIVIGGGDTGADCIGTAHRQGARSVTSLEIMPQPGEQRAAAHPWPTYPVLYRVASAHEEGGERVYSVSTKEFVGEDGAVSGLRLTEVTFEDGRPVEVEGSERVLPAQLVLLAMGFLGPQGEGLVEQLGVERDARSNIVRDEQYMTTVPGVFAAGDAGRGQSLIVWAIAEGRAAAQGVDAWLSGQSTLPRPISPTDRPLMA</sequence>
<evidence type="ECO:0000313" key="6">
    <source>
        <dbReference type="EMBL" id="GMA39444.1"/>
    </source>
</evidence>
<dbReference type="InterPro" id="IPR036188">
    <property type="entry name" value="FAD/NAD-bd_sf"/>
</dbReference>
<proteinExistence type="predicted"/>
<dbReference type="PRINTS" id="PR00419">
    <property type="entry name" value="ADXRDTASE"/>
</dbReference>
<dbReference type="InterPro" id="IPR006005">
    <property type="entry name" value="Glut_synth_ssu1"/>
</dbReference>
<protein>
    <submittedName>
        <fullName evidence="6">Glutamate synthase</fullName>
    </submittedName>
</protein>
<dbReference type="Pfam" id="PF07992">
    <property type="entry name" value="Pyr_redox_2"/>
    <property type="match status" value="1"/>
</dbReference>
<gene>
    <name evidence="6" type="primary">gltD</name>
    <name evidence="6" type="ORF">GCM10025883_14890</name>
</gene>
<dbReference type="Gene3D" id="3.50.50.60">
    <property type="entry name" value="FAD/NAD(P)-binding domain"/>
    <property type="match status" value="2"/>
</dbReference>
<dbReference type="NCBIfam" id="TIGR01317">
    <property type="entry name" value="GOGAT_sm_gam"/>
    <property type="match status" value="1"/>
</dbReference>
<dbReference type="Gene3D" id="1.10.1060.10">
    <property type="entry name" value="Alpha-helical ferredoxin"/>
    <property type="match status" value="1"/>
</dbReference>
<dbReference type="InterPro" id="IPR017896">
    <property type="entry name" value="4Fe4S_Fe-S-bd"/>
</dbReference>
<dbReference type="InterPro" id="IPR051394">
    <property type="entry name" value="Glutamate_Synthase"/>
</dbReference>
<dbReference type="SUPFAM" id="SSF51971">
    <property type="entry name" value="Nucleotide-binding domain"/>
    <property type="match status" value="1"/>
</dbReference>
<keyword evidence="2" id="KW-0560">Oxidoreductase</keyword>
<evidence type="ECO:0000256" key="2">
    <source>
        <dbReference type="ARBA" id="ARBA00023002"/>
    </source>
</evidence>
<dbReference type="EMBL" id="BSUO01000001">
    <property type="protein sequence ID" value="GMA39444.1"/>
    <property type="molecule type" value="Genomic_DNA"/>
</dbReference>
<comment type="caution">
    <text evidence="6">The sequence shown here is derived from an EMBL/GenBank/DDBJ whole genome shotgun (WGS) entry which is preliminary data.</text>
</comment>
<dbReference type="RefSeq" id="WP_284303355.1">
    <property type="nucleotide sequence ID" value="NZ_BSUO01000001.1"/>
</dbReference>
<evidence type="ECO:0000256" key="1">
    <source>
        <dbReference type="ARBA" id="ARBA00022605"/>
    </source>
</evidence>
<dbReference type="SUPFAM" id="SSF46548">
    <property type="entry name" value="alpha-helical ferredoxin"/>
    <property type="match status" value="1"/>
</dbReference>
<evidence type="ECO:0000259" key="5">
    <source>
        <dbReference type="PROSITE" id="PS51379"/>
    </source>
</evidence>
<evidence type="ECO:0000256" key="4">
    <source>
        <dbReference type="ARBA" id="ARBA00029440"/>
    </source>
</evidence>
<name>A0ABQ6INE8_9MICO</name>
<keyword evidence="1" id="KW-0028">Amino-acid biosynthesis</keyword>
<dbReference type="PROSITE" id="PS51379">
    <property type="entry name" value="4FE4S_FER_2"/>
    <property type="match status" value="1"/>
</dbReference>